<evidence type="ECO:0000313" key="3">
    <source>
        <dbReference type="Proteomes" id="UP001500542"/>
    </source>
</evidence>
<name>A0ABP4AMZ9_9ACTN</name>
<comment type="caution">
    <text evidence="2">The sequence shown here is derived from an EMBL/GenBank/DDBJ whole genome shotgun (WGS) entry which is preliminary data.</text>
</comment>
<feature type="region of interest" description="Disordered" evidence="1">
    <location>
        <begin position="1"/>
        <end position="22"/>
    </location>
</feature>
<feature type="compositionally biased region" description="Basic and acidic residues" evidence="1">
    <location>
        <begin position="1"/>
        <end position="10"/>
    </location>
</feature>
<proteinExistence type="predicted"/>
<protein>
    <submittedName>
        <fullName evidence="2">Uncharacterized protein</fullName>
    </submittedName>
</protein>
<evidence type="ECO:0000256" key="1">
    <source>
        <dbReference type="SAM" id="MobiDB-lite"/>
    </source>
</evidence>
<accession>A0ABP4AMZ9</accession>
<reference evidence="3" key="1">
    <citation type="journal article" date="2019" name="Int. J. Syst. Evol. Microbiol.">
        <title>The Global Catalogue of Microorganisms (GCM) 10K type strain sequencing project: providing services to taxonomists for standard genome sequencing and annotation.</title>
        <authorList>
            <consortium name="The Broad Institute Genomics Platform"/>
            <consortium name="The Broad Institute Genome Sequencing Center for Infectious Disease"/>
            <person name="Wu L."/>
            <person name="Ma J."/>
        </authorList>
    </citation>
    <scope>NUCLEOTIDE SEQUENCE [LARGE SCALE GENOMIC DNA]</scope>
    <source>
        <strain evidence="3">JCM 10977</strain>
    </source>
</reference>
<organism evidence="2 3">
    <name type="scientific">Kribbella koreensis</name>
    <dbReference type="NCBI Taxonomy" id="57909"/>
    <lineage>
        <taxon>Bacteria</taxon>
        <taxon>Bacillati</taxon>
        <taxon>Actinomycetota</taxon>
        <taxon>Actinomycetes</taxon>
        <taxon>Propionibacteriales</taxon>
        <taxon>Kribbellaceae</taxon>
        <taxon>Kribbella</taxon>
    </lineage>
</organism>
<gene>
    <name evidence="2" type="ORF">GCM10009554_27950</name>
</gene>
<dbReference type="Proteomes" id="UP001500542">
    <property type="component" value="Unassembled WGS sequence"/>
</dbReference>
<sequence>MLDGVRDPDGAQRLVPGSDREGQGDVCVVLGIPVPQQPHAIDKLRFDHRRTVLPELTSAGGGEFLIWLWDLPQAGEGV</sequence>
<evidence type="ECO:0000313" key="2">
    <source>
        <dbReference type="EMBL" id="GAA0938716.1"/>
    </source>
</evidence>
<dbReference type="EMBL" id="BAAAHK010000006">
    <property type="protein sequence ID" value="GAA0938716.1"/>
    <property type="molecule type" value="Genomic_DNA"/>
</dbReference>
<keyword evidence="3" id="KW-1185">Reference proteome</keyword>